<keyword evidence="13" id="KW-0811">Translocation</keyword>
<evidence type="ECO:0000256" key="3">
    <source>
        <dbReference type="ARBA" id="ARBA00022448"/>
    </source>
</evidence>
<accession>A0A7M7T072</accession>
<dbReference type="KEGG" id="spu:587442"/>
<dbReference type="RefSeq" id="XP_030844276.1">
    <property type="nucleotide sequence ID" value="XM_030988416.1"/>
</dbReference>
<organism evidence="23 24">
    <name type="scientific">Strongylocentrotus purpuratus</name>
    <name type="common">Purple sea urchin</name>
    <dbReference type="NCBI Taxonomy" id="7668"/>
    <lineage>
        <taxon>Eukaryota</taxon>
        <taxon>Metazoa</taxon>
        <taxon>Echinodermata</taxon>
        <taxon>Eleutherozoa</taxon>
        <taxon>Echinozoa</taxon>
        <taxon>Echinoidea</taxon>
        <taxon>Euechinoidea</taxon>
        <taxon>Echinacea</taxon>
        <taxon>Camarodonta</taxon>
        <taxon>Echinidea</taxon>
        <taxon>Strongylocentrotidae</taxon>
        <taxon>Strongylocentrotus</taxon>
    </lineage>
</organism>
<evidence type="ECO:0000256" key="12">
    <source>
        <dbReference type="ARBA" id="ARBA00022927"/>
    </source>
</evidence>
<keyword evidence="11" id="KW-0995">Kinetochore</keyword>
<evidence type="ECO:0000256" key="16">
    <source>
        <dbReference type="ARBA" id="ARBA00023306"/>
    </source>
</evidence>
<dbReference type="SUPFAM" id="SSF50978">
    <property type="entry name" value="WD40 repeat-like"/>
    <property type="match status" value="1"/>
</dbReference>
<proteinExistence type="predicted"/>
<evidence type="ECO:0000256" key="4">
    <source>
        <dbReference type="ARBA" id="ARBA00022454"/>
    </source>
</evidence>
<comment type="subunit">
    <text evidence="19">Component of the Nup107-160 subcomplex of the nuclear pore complex (NPC). The Nup107-160 subcomplex includes NUP160, NUP133, NUP107, NUP98, NUP85, NUP43, NUP37, SEH1 and SEC13.</text>
</comment>
<dbReference type="GeneID" id="587442"/>
<dbReference type="OMA" id="FWKVQIK"/>
<dbReference type="Pfam" id="PF00400">
    <property type="entry name" value="WD40"/>
    <property type="match status" value="2"/>
</dbReference>
<evidence type="ECO:0000256" key="9">
    <source>
        <dbReference type="ARBA" id="ARBA00022816"/>
    </source>
</evidence>
<evidence type="ECO:0000256" key="22">
    <source>
        <dbReference type="PROSITE-ProRule" id="PRU00221"/>
    </source>
</evidence>
<keyword evidence="24" id="KW-1185">Reference proteome</keyword>
<sequence>MSSPSKRNGYSFESRDTVSCVEFSAFEHSSSLIAFGGDLRVSIGTCRFQEQDNSLSGCEYQHIRDFHHRTRVMSIAWSPQASLDVLPRCIRFCTAGVDHKIRIFTSDLKDQDTVQVIKGHQDFINSLTFEPVKGEVIASVSDDHTCRLWGLDGRQKAMFPLKSAGMSVCWNQSDPNKLMVAEKGGTLRFYDLVSEQPFMSLETGRPGLMCADWSLCDPTRVGAIVSGEWMVWDITRSSQAQDSELAHGEWGKEFRWCRSSENLFATTGRPNNEAKVYHLGHHQVPVTESLPVLGGLSWHAFLPICAVGGDRRIHLFPAEP</sequence>
<keyword evidence="5 22" id="KW-0853">WD repeat</keyword>
<dbReference type="InParanoid" id="A0A7M7T072"/>
<evidence type="ECO:0000256" key="5">
    <source>
        <dbReference type="ARBA" id="ARBA00022574"/>
    </source>
</evidence>
<keyword evidence="12" id="KW-0653">Protein transport</keyword>
<keyword evidence="4" id="KW-0158">Chromosome</keyword>
<dbReference type="Gene3D" id="2.130.10.10">
    <property type="entry name" value="YVTN repeat-like/Quinoprotein amine dehydrogenase"/>
    <property type="match status" value="1"/>
</dbReference>
<evidence type="ECO:0000256" key="1">
    <source>
        <dbReference type="ARBA" id="ARBA00004567"/>
    </source>
</evidence>
<dbReference type="InterPro" id="IPR037626">
    <property type="entry name" value="NUP37"/>
</dbReference>
<evidence type="ECO:0000256" key="10">
    <source>
        <dbReference type="ARBA" id="ARBA00022829"/>
    </source>
</evidence>
<evidence type="ECO:0000256" key="18">
    <source>
        <dbReference type="ARBA" id="ARBA00053706"/>
    </source>
</evidence>
<dbReference type="PANTHER" id="PTHR22806:SF0">
    <property type="entry name" value="NUCLEOPORIN NUP37"/>
    <property type="match status" value="1"/>
</dbReference>
<keyword evidence="8" id="KW-0498">Mitosis</keyword>
<evidence type="ECO:0000256" key="11">
    <source>
        <dbReference type="ARBA" id="ARBA00022838"/>
    </source>
</evidence>
<dbReference type="InterPro" id="IPR015943">
    <property type="entry name" value="WD40/YVTN_repeat-like_dom_sf"/>
</dbReference>
<dbReference type="AlphaFoldDB" id="A0A7M7T072"/>
<dbReference type="GO" id="GO:0031080">
    <property type="term" value="C:nuclear pore outer ring"/>
    <property type="evidence" value="ECO:0000318"/>
    <property type="project" value="GO_Central"/>
</dbReference>
<dbReference type="Proteomes" id="UP000007110">
    <property type="component" value="Unassembled WGS sequence"/>
</dbReference>
<name>A0A7M7T072_STRPU</name>
<evidence type="ECO:0000256" key="6">
    <source>
        <dbReference type="ARBA" id="ARBA00022618"/>
    </source>
</evidence>
<protein>
    <recommendedName>
        <fullName evidence="20">Nucleoporin Nup37</fullName>
    </recommendedName>
    <alternativeName>
        <fullName evidence="21">Nup107-160 subcomplex subunit Nup37</fullName>
    </alternativeName>
</protein>
<comment type="function">
    <text evidence="18">Component of the Nup107-160 subcomplex of the nuclear pore complex (NPC). The Nup107-160 subcomplex is required for the assembly of a functional NPC. The Nup107-160 subcomplex is also required for normal kinetochore microtubule attachment, mitotic progression and chromosome segregation.</text>
</comment>
<keyword evidence="7" id="KW-0677">Repeat</keyword>
<evidence type="ECO:0000256" key="14">
    <source>
        <dbReference type="ARBA" id="ARBA00023132"/>
    </source>
</evidence>
<dbReference type="PROSITE" id="PS50082">
    <property type="entry name" value="WD_REPEATS_2"/>
    <property type="match status" value="1"/>
</dbReference>
<keyword evidence="10" id="KW-0159">Chromosome partition</keyword>
<evidence type="ECO:0000256" key="19">
    <source>
        <dbReference type="ARBA" id="ARBA00062724"/>
    </source>
</evidence>
<keyword evidence="6" id="KW-0132">Cell division</keyword>
<dbReference type="FunFam" id="2.130.10.10:FF:000168">
    <property type="entry name" value="Nucleoporin Nup37"/>
    <property type="match status" value="1"/>
</dbReference>
<dbReference type="SMART" id="SM00320">
    <property type="entry name" value="WD40"/>
    <property type="match status" value="4"/>
</dbReference>
<dbReference type="OrthoDB" id="340259at2759"/>
<dbReference type="GO" id="GO:0007059">
    <property type="term" value="P:chromosome segregation"/>
    <property type="evidence" value="ECO:0007669"/>
    <property type="project" value="UniProtKB-KW"/>
</dbReference>
<evidence type="ECO:0000256" key="13">
    <source>
        <dbReference type="ARBA" id="ARBA00023010"/>
    </source>
</evidence>
<keyword evidence="17" id="KW-0137">Centromere</keyword>
<evidence type="ECO:0000313" key="23">
    <source>
        <dbReference type="EnsemblMetazoa" id="XP_030844276"/>
    </source>
</evidence>
<feature type="repeat" description="WD" evidence="22">
    <location>
        <begin position="117"/>
        <end position="159"/>
    </location>
</feature>
<keyword evidence="9" id="KW-0509">mRNA transport</keyword>
<evidence type="ECO:0000256" key="20">
    <source>
        <dbReference type="ARBA" id="ARBA00068271"/>
    </source>
</evidence>
<dbReference type="CTD" id="79023"/>
<keyword evidence="16" id="KW-0131">Cell cycle</keyword>
<comment type="subcellular location">
    <subcellularLocation>
        <location evidence="2">Chromosome</location>
        <location evidence="2">Centromere</location>
        <location evidence="2">Kinetochore</location>
    </subcellularLocation>
    <subcellularLocation>
        <location evidence="1">Nucleus</location>
        <location evidence="1">Nuclear pore complex</location>
    </subcellularLocation>
</comment>
<evidence type="ECO:0000256" key="21">
    <source>
        <dbReference type="ARBA" id="ARBA00076652"/>
    </source>
</evidence>
<evidence type="ECO:0000256" key="2">
    <source>
        <dbReference type="ARBA" id="ARBA00004629"/>
    </source>
</evidence>
<keyword evidence="14" id="KW-0906">Nuclear pore complex</keyword>
<evidence type="ECO:0000313" key="24">
    <source>
        <dbReference type="Proteomes" id="UP000007110"/>
    </source>
</evidence>
<dbReference type="InterPro" id="IPR001680">
    <property type="entry name" value="WD40_rpt"/>
</dbReference>
<reference evidence="24" key="1">
    <citation type="submission" date="2015-02" db="EMBL/GenBank/DDBJ databases">
        <title>Genome sequencing for Strongylocentrotus purpuratus.</title>
        <authorList>
            <person name="Murali S."/>
            <person name="Liu Y."/>
            <person name="Vee V."/>
            <person name="English A."/>
            <person name="Wang M."/>
            <person name="Skinner E."/>
            <person name="Han Y."/>
            <person name="Muzny D.M."/>
            <person name="Worley K.C."/>
            <person name="Gibbs R.A."/>
        </authorList>
    </citation>
    <scope>NUCLEOTIDE SEQUENCE</scope>
</reference>
<evidence type="ECO:0000256" key="8">
    <source>
        <dbReference type="ARBA" id="ARBA00022776"/>
    </source>
</evidence>
<dbReference type="GO" id="GO:0051301">
    <property type="term" value="P:cell division"/>
    <property type="evidence" value="ECO:0007669"/>
    <property type="project" value="UniProtKB-KW"/>
</dbReference>
<evidence type="ECO:0000256" key="15">
    <source>
        <dbReference type="ARBA" id="ARBA00023242"/>
    </source>
</evidence>
<dbReference type="PROSITE" id="PS50294">
    <property type="entry name" value="WD_REPEATS_REGION"/>
    <property type="match status" value="1"/>
</dbReference>
<keyword evidence="15" id="KW-0539">Nucleus</keyword>
<dbReference type="InterPro" id="IPR036322">
    <property type="entry name" value="WD40_repeat_dom_sf"/>
</dbReference>
<dbReference type="GO" id="GO:0000776">
    <property type="term" value="C:kinetochore"/>
    <property type="evidence" value="ECO:0007669"/>
    <property type="project" value="UniProtKB-KW"/>
</dbReference>
<evidence type="ECO:0000256" key="7">
    <source>
        <dbReference type="ARBA" id="ARBA00022737"/>
    </source>
</evidence>
<dbReference type="EnsemblMetazoa" id="XM_030988416">
    <property type="protein sequence ID" value="XP_030844276"/>
    <property type="gene ID" value="LOC587442"/>
</dbReference>
<evidence type="ECO:0000256" key="17">
    <source>
        <dbReference type="ARBA" id="ARBA00023328"/>
    </source>
</evidence>
<dbReference type="PANTHER" id="PTHR22806">
    <property type="entry name" value="NUCLEOPORIN NUP37 P37 -RELATED"/>
    <property type="match status" value="1"/>
</dbReference>
<dbReference type="GO" id="GO:0015031">
    <property type="term" value="P:protein transport"/>
    <property type="evidence" value="ECO:0007669"/>
    <property type="project" value="UniProtKB-KW"/>
</dbReference>
<dbReference type="GO" id="GO:0051028">
    <property type="term" value="P:mRNA transport"/>
    <property type="evidence" value="ECO:0007669"/>
    <property type="project" value="UniProtKB-KW"/>
</dbReference>
<reference evidence="23" key="2">
    <citation type="submission" date="2021-01" db="UniProtKB">
        <authorList>
            <consortium name="EnsemblMetazoa"/>
        </authorList>
    </citation>
    <scope>IDENTIFICATION</scope>
</reference>
<keyword evidence="3" id="KW-0813">Transport</keyword>